<dbReference type="Proteomes" id="UP000655659">
    <property type="component" value="Unassembled WGS sequence"/>
</dbReference>
<proteinExistence type="predicted"/>
<dbReference type="EMBL" id="JAETYU010000023">
    <property type="protein sequence ID" value="MBL6205025.1"/>
    <property type="molecule type" value="Genomic_DNA"/>
</dbReference>
<dbReference type="RefSeq" id="WP_000999054.1">
    <property type="nucleotide sequence ID" value="NZ_AP021891.1"/>
</dbReference>
<evidence type="ECO:0000313" key="2">
    <source>
        <dbReference type="Proteomes" id="UP000655659"/>
    </source>
</evidence>
<organism evidence="1 2">
    <name type="scientific">Escherichia coli</name>
    <dbReference type="NCBI Taxonomy" id="562"/>
    <lineage>
        <taxon>Bacteria</taxon>
        <taxon>Pseudomonadati</taxon>
        <taxon>Pseudomonadota</taxon>
        <taxon>Gammaproteobacteria</taxon>
        <taxon>Enterobacterales</taxon>
        <taxon>Enterobacteriaceae</taxon>
        <taxon>Escherichia</taxon>
    </lineage>
</organism>
<name>A0A3Y7WFE1_ECOLX</name>
<comment type="caution">
    <text evidence="1">The sequence shown here is derived from an EMBL/GenBank/DDBJ whole genome shotgun (WGS) entry which is preliminary data.</text>
</comment>
<reference evidence="1" key="1">
    <citation type="submission" date="2021-01" db="EMBL/GenBank/DDBJ databases">
        <title>Genomes of Escherichia coli STEC strains from raw meat-based diets for companion animals.</title>
        <authorList>
            <person name="Stevens M.J.A."/>
            <person name="Stephan R."/>
        </authorList>
    </citation>
    <scope>NUCLEOTIDE SEQUENCE</scope>
    <source>
        <strain evidence="1">ATC7-7</strain>
    </source>
</reference>
<gene>
    <name evidence="1" type="ORF">JNA68_17725</name>
</gene>
<sequence>MNDLRILIARLGWPATSARWWTIQELAARLGEPETKAETESLLLQLLRSRKLEAEVVEVLCIFWMAIKEFNYFPTTLLAENILLPSPLSSLLMKDFGLSILLMNTDLELAPEDFIIPDDFDSVQGTDLPRIFHITISKLETFTRCPFIRQMAFEWTKNRTAYPNAPYQGDAGYFIRPLGEGFAPHFSSRTALRVISAYLRTLAVARHIWRIPMELTEQHSLLALPIHPTLAFLRPYRPEWLSVSTEFKSDSKAIEASLRTFFAQVEAANPGDELIAFSSPISMSMEQCVELSIVRWSQTVSSDKEGADSLTSHIESFWTREQMLSSQAPDPLSTTTLITPPTFEQLVNKTCMAWPLAGTLDFGRIGYLQHDLYPSRLFLPTMPGIENSLEVIPHDGRLQVKLKDLVVAELYYWNAGWGPARLGQIQGNCGTALISRGTTYRERNITNTGSLRSFYSWQVRRFHRNGSYGRFSEKITRGVVFV</sequence>
<dbReference type="AlphaFoldDB" id="A0A3Y7WFE1"/>
<accession>A0A3Y7WFE1</accession>
<protein>
    <submittedName>
        <fullName evidence="1">Multidrug DMT transporter permease</fullName>
    </submittedName>
</protein>
<evidence type="ECO:0000313" key="1">
    <source>
        <dbReference type="EMBL" id="MBL6205025.1"/>
    </source>
</evidence>